<evidence type="ECO:0000256" key="2">
    <source>
        <dbReference type="SAM" id="Phobius"/>
    </source>
</evidence>
<organism evidence="3 4">
    <name type="scientific">Methylomonas albis</name>
    <dbReference type="NCBI Taxonomy" id="1854563"/>
    <lineage>
        <taxon>Bacteria</taxon>
        <taxon>Pseudomonadati</taxon>
        <taxon>Pseudomonadota</taxon>
        <taxon>Gammaproteobacteria</taxon>
        <taxon>Methylococcales</taxon>
        <taxon>Methylococcaceae</taxon>
        <taxon>Methylomonas</taxon>
    </lineage>
</organism>
<proteinExistence type="predicted"/>
<feature type="transmembrane region" description="Helical" evidence="2">
    <location>
        <begin position="57"/>
        <end position="77"/>
    </location>
</feature>
<feature type="region of interest" description="Disordered" evidence="1">
    <location>
        <begin position="150"/>
        <end position="181"/>
    </location>
</feature>
<feature type="transmembrane region" description="Helical" evidence="2">
    <location>
        <begin position="129"/>
        <end position="146"/>
    </location>
</feature>
<comment type="caution">
    <text evidence="3">The sequence shown here is derived from an EMBL/GenBank/DDBJ whole genome shotgun (WGS) entry which is preliminary data.</text>
</comment>
<gene>
    <name evidence="3" type="ORF">IE877_04745</name>
</gene>
<keyword evidence="2" id="KW-1133">Transmembrane helix</keyword>
<keyword evidence="2" id="KW-0472">Membrane</keyword>
<dbReference type="EMBL" id="JACXSS010000001">
    <property type="protein sequence ID" value="MBD9355190.1"/>
    <property type="molecule type" value="Genomic_DNA"/>
</dbReference>
<feature type="transmembrane region" description="Helical" evidence="2">
    <location>
        <begin position="5"/>
        <end position="23"/>
    </location>
</feature>
<feature type="transmembrane region" description="Helical" evidence="2">
    <location>
        <begin position="84"/>
        <end position="101"/>
    </location>
</feature>
<evidence type="ECO:0008006" key="5">
    <source>
        <dbReference type="Google" id="ProtNLM"/>
    </source>
</evidence>
<name>A0ABR9CWE0_9GAMM</name>
<keyword evidence="4" id="KW-1185">Reference proteome</keyword>
<dbReference type="Proteomes" id="UP000652176">
    <property type="component" value="Unassembled WGS sequence"/>
</dbReference>
<keyword evidence="2" id="KW-0812">Transmembrane</keyword>
<protein>
    <recommendedName>
        <fullName evidence="5">DUF1772 domain-containing protein</fullName>
    </recommendedName>
</protein>
<dbReference type="RefSeq" id="WP_192373587.1">
    <property type="nucleotide sequence ID" value="NZ_CAJHIV010000001.1"/>
</dbReference>
<evidence type="ECO:0000256" key="1">
    <source>
        <dbReference type="SAM" id="MobiDB-lite"/>
    </source>
</evidence>
<evidence type="ECO:0000313" key="3">
    <source>
        <dbReference type="EMBL" id="MBD9355190.1"/>
    </source>
</evidence>
<reference evidence="3 4" key="1">
    <citation type="submission" date="2020-09" db="EMBL/GenBank/DDBJ databases">
        <title>Methylomonas albis sp. nov. and Methylomonas fluvii sp. nov.: Two cold-adapted methanotrophs from the River Elbe and an amended description of Methylovulum psychrotolerans strain Eb1.</title>
        <authorList>
            <person name="Bussmann I.K."/>
            <person name="Klings K.-W."/>
            <person name="Warnstedt J."/>
            <person name="Hoppert M."/>
            <person name="Saborowski A."/>
            <person name="Horn F."/>
            <person name="Liebner S."/>
        </authorList>
    </citation>
    <scope>NUCLEOTIDE SEQUENCE [LARGE SCALE GENOMIC DNA]</scope>
    <source>
        <strain evidence="3 4">EbA</strain>
    </source>
</reference>
<accession>A0ABR9CWE0</accession>
<sequence length="181" mass="20521">MTTMWYLLWVIGGFIILPIIYFSTRNAYFKVDPAEFVEAPTKFESIYETWWKARTSFIGSITAIYYACYVIASLLVGDMGRIEAAIHLAVWTIAPPLWFSYERYFFFDQVDDSTKVVALKEGQDYASKFWAAILAVILAFQLGEIIKSKPSEASASKQEVQTEAKQHSESTGSDLAIKPPK</sequence>
<evidence type="ECO:0000313" key="4">
    <source>
        <dbReference type="Proteomes" id="UP000652176"/>
    </source>
</evidence>